<dbReference type="InterPro" id="IPR021050">
    <property type="entry name" value="Cyt_c_oxidase_su4_actinobac"/>
</dbReference>
<comment type="catalytic activity">
    <reaction evidence="12">
        <text>4 Fe(II)-[cytochrome c] + O2 + 8 H(+)(in) = 4 Fe(III)-[cytochrome c] + 2 H2O + 4 H(+)(out)</text>
        <dbReference type="Rhea" id="RHEA:11436"/>
        <dbReference type="Rhea" id="RHEA-COMP:10350"/>
        <dbReference type="Rhea" id="RHEA-COMP:14399"/>
        <dbReference type="ChEBI" id="CHEBI:15377"/>
        <dbReference type="ChEBI" id="CHEBI:15378"/>
        <dbReference type="ChEBI" id="CHEBI:15379"/>
        <dbReference type="ChEBI" id="CHEBI:29033"/>
        <dbReference type="ChEBI" id="CHEBI:29034"/>
        <dbReference type="EC" id="7.1.1.9"/>
    </reaction>
</comment>
<proteinExistence type="inferred from homology"/>
<dbReference type="RefSeq" id="WP_200694667.1">
    <property type="nucleotide sequence ID" value="NZ_JAVREX010000006.1"/>
</dbReference>
<evidence type="ECO:0000256" key="2">
    <source>
        <dbReference type="ARBA" id="ARBA00004651"/>
    </source>
</evidence>
<reference evidence="15" key="1">
    <citation type="submission" date="2023-07" db="EMBL/GenBank/DDBJ databases">
        <title>30 novel species of actinomycetes from the DSMZ collection.</title>
        <authorList>
            <person name="Nouioui I."/>
        </authorList>
    </citation>
    <scope>NUCLEOTIDE SEQUENCE [LARGE SCALE GENOMIC DNA]</scope>
    <source>
        <strain evidence="15">DSM 41770</strain>
    </source>
</reference>
<keyword evidence="15" id="KW-1185">Reference proteome</keyword>
<accession>A0ABU2RKG4</accession>
<comment type="function">
    <text evidence="1">Part of cytochrome c oxidase, its function is unknown.</text>
</comment>
<keyword evidence="6 13" id="KW-0812">Transmembrane</keyword>
<comment type="similarity">
    <text evidence="3">Belongs to the cytochrome c oxidase bacterial subunit CtaF family.</text>
</comment>
<feature type="transmembrane region" description="Helical" evidence="13">
    <location>
        <begin position="33"/>
        <end position="56"/>
    </location>
</feature>
<dbReference type="EMBL" id="JAVREX010000006">
    <property type="protein sequence ID" value="MDT0429331.1"/>
    <property type="molecule type" value="Genomic_DNA"/>
</dbReference>
<evidence type="ECO:0000256" key="4">
    <source>
        <dbReference type="ARBA" id="ARBA00012949"/>
    </source>
</evidence>
<comment type="caution">
    <text evidence="14">The sequence shown here is derived from an EMBL/GenBank/DDBJ whole genome shotgun (WGS) entry which is preliminary data.</text>
</comment>
<dbReference type="PIRSF" id="PIRSF017385">
    <property type="entry name" value="CtaF"/>
    <property type="match status" value="1"/>
</dbReference>
<protein>
    <recommendedName>
        <fullName evidence="4">cytochrome-c oxidase</fullName>
        <ecNumber evidence="4">7.1.1.9</ecNumber>
    </recommendedName>
    <alternativeName>
        <fullName evidence="11">Cytochrome aa3 subunit 4</fullName>
    </alternativeName>
    <alternativeName>
        <fullName evidence="10">Cytochrome c oxidase polypeptide IV</fullName>
    </alternativeName>
</protein>
<evidence type="ECO:0000256" key="8">
    <source>
        <dbReference type="ARBA" id="ARBA00022989"/>
    </source>
</evidence>
<gene>
    <name evidence="14" type="ORF">RM649_17005</name>
</gene>
<keyword evidence="5" id="KW-1003">Cell membrane</keyword>
<dbReference type="EC" id="7.1.1.9" evidence="4"/>
<evidence type="ECO:0000256" key="7">
    <source>
        <dbReference type="ARBA" id="ARBA00022967"/>
    </source>
</evidence>
<sequence length="129" mass="13802">MRGEAWLFTGVALFFAVTGSVYAAFSTDPAGIAALLVSFLMSALIAGFLWWGYASVGRRPEDRKDARVREVGGRRAYFPARSYFPVLTAAGTALLGLGTVEGLWLFLIGVGVLVPGVYGFVFQNADRSG</sequence>
<evidence type="ECO:0000256" key="3">
    <source>
        <dbReference type="ARBA" id="ARBA00006870"/>
    </source>
</evidence>
<keyword evidence="9 13" id="KW-0472">Membrane</keyword>
<evidence type="ECO:0000256" key="10">
    <source>
        <dbReference type="ARBA" id="ARBA00031366"/>
    </source>
</evidence>
<keyword evidence="7" id="KW-1278">Translocase</keyword>
<evidence type="ECO:0000256" key="9">
    <source>
        <dbReference type="ARBA" id="ARBA00023136"/>
    </source>
</evidence>
<comment type="subcellular location">
    <subcellularLocation>
        <location evidence="2">Cell membrane</location>
        <topology evidence="2">Multi-pass membrane protein</topology>
    </subcellularLocation>
</comment>
<name>A0ABU2RKG4_9ACTN</name>
<evidence type="ECO:0000256" key="12">
    <source>
        <dbReference type="ARBA" id="ARBA00047816"/>
    </source>
</evidence>
<evidence type="ECO:0000256" key="13">
    <source>
        <dbReference type="SAM" id="Phobius"/>
    </source>
</evidence>
<evidence type="ECO:0000313" key="15">
    <source>
        <dbReference type="Proteomes" id="UP001183777"/>
    </source>
</evidence>
<feature type="transmembrane region" description="Helical" evidence="13">
    <location>
        <begin position="76"/>
        <end position="97"/>
    </location>
</feature>
<evidence type="ECO:0000256" key="5">
    <source>
        <dbReference type="ARBA" id="ARBA00022475"/>
    </source>
</evidence>
<keyword evidence="8 13" id="KW-1133">Transmembrane helix</keyword>
<evidence type="ECO:0000256" key="6">
    <source>
        <dbReference type="ARBA" id="ARBA00022692"/>
    </source>
</evidence>
<feature type="transmembrane region" description="Helical" evidence="13">
    <location>
        <begin position="103"/>
        <end position="122"/>
    </location>
</feature>
<evidence type="ECO:0000313" key="14">
    <source>
        <dbReference type="EMBL" id="MDT0429331.1"/>
    </source>
</evidence>
<dbReference type="Pfam" id="PF12270">
    <property type="entry name" value="Cyt_c_ox_IV"/>
    <property type="match status" value="1"/>
</dbReference>
<evidence type="ECO:0000256" key="1">
    <source>
        <dbReference type="ARBA" id="ARBA00002536"/>
    </source>
</evidence>
<organism evidence="14 15">
    <name type="scientific">Streptomyces salyersiae</name>
    <dbReference type="NCBI Taxonomy" id="3075530"/>
    <lineage>
        <taxon>Bacteria</taxon>
        <taxon>Bacillati</taxon>
        <taxon>Actinomycetota</taxon>
        <taxon>Actinomycetes</taxon>
        <taxon>Kitasatosporales</taxon>
        <taxon>Streptomycetaceae</taxon>
        <taxon>Streptomyces</taxon>
    </lineage>
</organism>
<evidence type="ECO:0000256" key="11">
    <source>
        <dbReference type="ARBA" id="ARBA00031401"/>
    </source>
</evidence>
<dbReference type="Proteomes" id="UP001183777">
    <property type="component" value="Unassembled WGS sequence"/>
</dbReference>